<evidence type="ECO:0000256" key="3">
    <source>
        <dbReference type="ARBA" id="ARBA00023163"/>
    </source>
</evidence>
<evidence type="ECO:0000313" key="7">
    <source>
        <dbReference type="EMBL" id="GKV10921.1"/>
    </source>
</evidence>
<proteinExistence type="predicted"/>
<feature type="domain" description="BHLH" evidence="6">
    <location>
        <begin position="9"/>
        <end position="61"/>
    </location>
</feature>
<feature type="coiled-coil region" evidence="5">
    <location>
        <begin position="51"/>
        <end position="78"/>
    </location>
</feature>
<dbReference type="SMART" id="SM00353">
    <property type="entry name" value="HLH"/>
    <property type="match status" value="1"/>
</dbReference>
<evidence type="ECO:0000256" key="4">
    <source>
        <dbReference type="ARBA" id="ARBA00023242"/>
    </source>
</evidence>
<evidence type="ECO:0000256" key="2">
    <source>
        <dbReference type="ARBA" id="ARBA00023015"/>
    </source>
</evidence>
<dbReference type="Pfam" id="PF00010">
    <property type="entry name" value="HLH"/>
    <property type="match status" value="1"/>
</dbReference>
<comment type="subcellular location">
    <subcellularLocation>
        <location evidence="1">Nucleus</location>
    </subcellularLocation>
</comment>
<accession>A0AAV5JEL8</accession>
<dbReference type="GO" id="GO:0000981">
    <property type="term" value="F:DNA-binding transcription factor activity, RNA polymerase II-specific"/>
    <property type="evidence" value="ECO:0007669"/>
    <property type="project" value="TreeGrafter"/>
</dbReference>
<keyword evidence="3" id="KW-0804">Transcription</keyword>
<sequence>MENNTRATSSRTDRKLVERNRRNQMKALYSKLNSLVPHQNSREPMSLPDQLDEATNYIKKLQTNLERMKERKDSLMGMVRRRNASRSSGIKCPEIKIQEMDSALEVVLITGLDGQFIFNETIRILHEEGADIVNASFSVVNDIIFHTIHCKVGDSAPGFGAARISERLNKFLYDA</sequence>
<dbReference type="Gene3D" id="4.10.280.10">
    <property type="entry name" value="Helix-loop-helix DNA-binding domain"/>
    <property type="match status" value="1"/>
</dbReference>
<name>A0AAV5JEL8_9ROSI</name>
<gene>
    <name evidence="7" type="ORF">SLEP1_g22225</name>
</gene>
<evidence type="ECO:0000259" key="6">
    <source>
        <dbReference type="PROSITE" id="PS50888"/>
    </source>
</evidence>
<dbReference type="PANTHER" id="PTHR13935:SF90">
    <property type="entry name" value="TRANSCRIPTION FACTOR BHLH162"/>
    <property type="match status" value="1"/>
</dbReference>
<dbReference type="EMBL" id="BPVZ01000033">
    <property type="protein sequence ID" value="GKV10921.1"/>
    <property type="molecule type" value="Genomic_DNA"/>
</dbReference>
<dbReference type="GO" id="GO:0046983">
    <property type="term" value="F:protein dimerization activity"/>
    <property type="evidence" value="ECO:0007669"/>
    <property type="project" value="InterPro"/>
</dbReference>
<organism evidence="7 8">
    <name type="scientific">Rubroshorea leprosula</name>
    <dbReference type="NCBI Taxonomy" id="152421"/>
    <lineage>
        <taxon>Eukaryota</taxon>
        <taxon>Viridiplantae</taxon>
        <taxon>Streptophyta</taxon>
        <taxon>Embryophyta</taxon>
        <taxon>Tracheophyta</taxon>
        <taxon>Spermatophyta</taxon>
        <taxon>Magnoliopsida</taxon>
        <taxon>eudicotyledons</taxon>
        <taxon>Gunneridae</taxon>
        <taxon>Pentapetalae</taxon>
        <taxon>rosids</taxon>
        <taxon>malvids</taxon>
        <taxon>Malvales</taxon>
        <taxon>Dipterocarpaceae</taxon>
        <taxon>Rubroshorea</taxon>
    </lineage>
</organism>
<evidence type="ECO:0000313" key="8">
    <source>
        <dbReference type="Proteomes" id="UP001054252"/>
    </source>
</evidence>
<evidence type="ECO:0000256" key="5">
    <source>
        <dbReference type="SAM" id="Coils"/>
    </source>
</evidence>
<dbReference type="SUPFAM" id="SSF47459">
    <property type="entry name" value="HLH, helix-loop-helix DNA-binding domain"/>
    <property type="match status" value="1"/>
</dbReference>
<dbReference type="PANTHER" id="PTHR13935">
    <property type="entry name" value="ACHAETE-SCUTE TRANSCRIPTION FACTOR-RELATED"/>
    <property type="match status" value="1"/>
</dbReference>
<dbReference type="AlphaFoldDB" id="A0AAV5JEL8"/>
<dbReference type="GO" id="GO:0090575">
    <property type="term" value="C:RNA polymerase II transcription regulator complex"/>
    <property type="evidence" value="ECO:0007669"/>
    <property type="project" value="TreeGrafter"/>
</dbReference>
<dbReference type="InterPro" id="IPR015660">
    <property type="entry name" value="MASH1/Ascl1a-like"/>
</dbReference>
<keyword evidence="8" id="KW-1185">Reference proteome</keyword>
<comment type="caution">
    <text evidence="7">The sequence shown here is derived from an EMBL/GenBank/DDBJ whole genome shotgun (WGS) entry which is preliminary data.</text>
</comment>
<keyword evidence="5" id="KW-0175">Coiled coil</keyword>
<dbReference type="PROSITE" id="PS50888">
    <property type="entry name" value="BHLH"/>
    <property type="match status" value="1"/>
</dbReference>
<dbReference type="InterPro" id="IPR036638">
    <property type="entry name" value="HLH_DNA-bd_sf"/>
</dbReference>
<evidence type="ECO:0000256" key="1">
    <source>
        <dbReference type="ARBA" id="ARBA00004123"/>
    </source>
</evidence>
<dbReference type="InterPro" id="IPR011598">
    <property type="entry name" value="bHLH_dom"/>
</dbReference>
<dbReference type="Proteomes" id="UP001054252">
    <property type="component" value="Unassembled WGS sequence"/>
</dbReference>
<dbReference type="GO" id="GO:0000977">
    <property type="term" value="F:RNA polymerase II transcription regulatory region sequence-specific DNA binding"/>
    <property type="evidence" value="ECO:0007669"/>
    <property type="project" value="TreeGrafter"/>
</dbReference>
<protein>
    <recommendedName>
        <fullName evidence="6">BHLH domain-containing protein</fullName>
    </recommendedName>
</protein>
<dbReference type="FunFam" id="4.10.280.10:FF:000103">
    <property type="entry name" value="Transcription factor bHLH162"/>
    <property type="match status" value="1"/>
</dbReference>
<keyword evidence="4" id="KW-0539">Nucleus</keyword>
<reference evidence="7 8" key="1">
    <citation type="journal article" date="2021" name="Commun. Biol.">
        <title>The genome of Shorea leprosula (Dipterocarpaceae) highlights the ecological relevance of drought in aseasonal tropical rainforests.</title>
        <authorList>
            <person name="Ng K.K.S."/>
            <person name="Kobayashi M.J."/>
            <person name="Fawcett J.A."/>
            <person name="Hatakeyama M."/>
            <person name="Paape T."/>
            <person name="Ng C.H."/>
            <person name="Ang C.C."/>
            <person name="Tnah L.H."/>
            <person name="Lee C.T."/>
            <person name="Nishiyama T."/>
            <person name="Sese J."/>
            <person name="O'Brien M.J."/>
            <person name="Copetti D."/>
            <person name="Mohd Noor M.I."/>
            <person name="Ong R.C."/>
            <person name="Putra M."/>
            <person name="Sireger I.Z."/>
            <person name="Indrioko S."/>
            <person name="Kosugi Y."/>
            <person name="Izuno A."/>
            <person name="Isagi Y."/>
            <person name="Lee S.L."/>
            <person name="Shimizu K.K."/>
        </authorList>
    </citation>
    <scope>NUCLEOTIDE SEQUENCE [LARGE SCALE GENOMIC DNA]</scope>
    <source>
        <strain evidence="7">214</strain>
    </source>
</reference>
<keyword evidence="2" id="KW-0805">Transcription regulation</keyword>